<evidence type="ECO:0000256" key="8">
    <source>
        <dbReference type="SAM" id="Phobius"/>
    </source>
</evidence>
<keyword evidence="6 8" id="KW-0472">Membrane</keyword>
<feature type="transmembrane region" description="Helical" evidence="8">
    <location>
        <begin position="404"/>
        <end position="427"/>
    </location>
</feature>
<feature type="domain" description="CSC1/OSCA1-like N-terminal transmembrane" evidence="10">
    <location>
        <begin position="38"/>
        <end position="194"/>
    </location>
</feature>
<dbReference type="AlphaFoldDB" id="A0A0M8N7W2"/>
<dbReference type="Pfam" id="PF02714">
    <property type="entry name" value="RSN1_7TM"/>
    <property type="match status" value="1"/>
</dbReference>
<comment type="similarity">
    <text evidence="2">Belongs to the CSC1 (TC 1.A.17) family.</text>
</comment>
<feature type="transmembrane region" description="Helical" evidence="8">
    <location>
        <begin position="609"/>
        <end position="636"/>
    </location>
</feature>
<evidence type="ECO:0008006" key="14">
    <source>
        <dbReference type="Google" id="ProtNLM"/>
    </source>
</evidence>
<gene>
    <name evidence="12" type="ORF">ESCO_002038</name>
</gene>
<evidence type="ECO:0000259" key="10">
    <source>
        <dbReference type="Pfam" id="PF13967"/>
    </source>
</evidence>
<keyword evidence="3" id="KW-0813">Transport</keyword>
<feature type="transmembrane region" description="Helical" evidence="8">
    <location>
        <begin position="174"/>
        <end position="196"/>
    </location>
</feature>
<feature type="transmembrane region" description="Helical" evidence="8">
    <location>
        <begin position="447"/>
        <end position="471"/>
    </location>
</feature>
<dbReference type="GO" id="GO:0005886">
    <property type="term" value="C:plasma membrane"/>
    <property type="evidence" value="ECO:0007669"/>
    <property type="project" value="TreeGrafter"/>
</dbReference>
<evidence type="ECO:0000256" key="3">
    <source>
        <dbReference type="ARBA" id="ARBA00022448"/>
    </source>
</evidence>
<evidence type="ECO:0000256" key="6">
    <source>
        <dbReference type="ARBA" id="ARBA00023136"/>
    </source>
</evidence>
<evidence type="ECO:0000259" key="11">
    <source>
        <dbReference type="Pfam" id="PF14703"/>
    </source>
</evidence>
<feature type="transmembrane region" description="Helical" evidence="8">
    <location>
        <begin position="38"/>
        <end position="59"/>
    </location>
</feature>
<dbReference type="Pfam" id="PF13967">
    <property type="entry name" value="RSN1_TM"/>
    <property type="match status" value="1"/>
</dbReference>
<name>A0A0M8N7W2_ESCWE</name>
<evidence type="ECO:0000256" key="2">
    <source>
        <dbReference type="ARBA" id="ARBA00007779"/>
    </source>
</evidence>
<dbReference type="InterPro" id="IPR003864">
    <property type="entry name" value="CSC1/OSCA1-like_7TM"/>
</dbReference>
<dbReference type="EMBL" id="LGSR01000006">
    <property type="protein sequence ID" value="KOS21820.1"/>
    <property type="molecule type" value="Genomic_DNA"/>
</dbReference>
<feature type="domain" description="CSC1/OSCA1-like 7TM region" evidence="9">
    <location>
        <begin position="398"/>
        <end position="681"/>
    </location>
</feature>
<feature type="region of interest" description="Disordered" evidence="7">
    <location>
        <begin position="955"/>
        <end position="1002"/>
    </location>
</feature>
<dbReference type="Proteomes" id="UP000053831">
    <property type="component" value="Unassembled WGS sequence"/>
</dbReference>
<comment type="caution">
    <text evidence="12">The sequence shown here is derived from an EMBL/GenBank/DDBJ whole genome shotgun (WGS) entry which is preliminary data.</text>
</comment>
<dbReference type="PANTHER" id="PTHR13018:SF149">
    <property type="entry name" value="DOMAIN PROTEIN, PUTATIVE (AFU_ORTHOLOGUE AFUA_3G11660)-RELATED"/>
    <property type="match status" value="1"/>
</dbReference>
<protein>
    <recommendedName>
        <fullName evidence="14">Calcium permeable stress-gated cation channel 1</fullName>
    </recommendedName>
</protein>
<dbReference type="PANTHER" id="PTHR13018">
    <property type="entry name" value="PROBABLE MEMBRANE PROTEIN DUF221-RELATED"/>
    <property type="match status" value="1"/>
</dbReference>
<feature type="domain" description="CSC1/OSCA1-like cytosolic" evidence="11">
    <location>
        <begin position="218"/>
        <end position="387"/>
    </location>
</feature>
<dbReference type="InterPro" id="IPR027815">
    <property type="entry name" value="CSC1/OSCA1-like_cyt"/>
</dbReference>
<dbReference type="GO" id="GO:0005227">
    <property type="term" value="F:calcium-activated cation channel activity"/>
    <property type="evidence" value="ECO:0007669"/>
    <property type="project" value="InterPro"/>
</dbReference>
<evidence type="ECO:0000259" key="9">
    <source>
        <dbReference type="Pfam" id="PF02714"/>
    </source>
</evidence>
<feature type="transmembrane region" description="Helical" evidence="8">
    <location>
        <begin position="492"/>
        <end position="516"/>
    </location>
</feature>
<keyword evidence="4 8" id="KW-0812">Transmembrane</keyword>
<dbReference type="OrthoDB" id="2150324at2759"/>
<comment type="subcellular location">
    <subcellularLocation>
        <location evidence="1">Membrane</location>
        <topology evidence="1">Multi-pass membrane protein</topology>
    </subcellularLocation>
</comment>
<dbReference type="InterPro" id="IPR045122">
    <property type="entry name" value="Csc1-like"/>
</dbReference>
<evidence type="ECO:0000256" key="7">
    <source>
        <dbReference type="SAM" id="MobiDB-lite"/>
    </source>
</evidence>
<dbReference type="InterPro" id="IPR032880">
    <property type="entry name" value="CSC1/OSCA1-like_N"/>
</dbReference>
<proteinExistence type="inferred from homology"/>
<sequence length="1022" mass="115730">MDPLNLDTRRLNPRDNAALELLDLLKDPFSGQLAATSVYSAIGISLGFTFAIAIIFSFIRPYNQAVYAPRLKHADKKHAPPPIGKKPWSWLLPLMHTREKALIHQIGMDATIFLRVMRMCRNMFLVLAVIGISILVPLTSIKSVKFEQSDDDQDNDKNAWILQVTPLNVFGSPIWSQVAVAWSFDIIICMFLYWNYRRVMQLRRKYFESEEYQNSLHSRTLMLYDIPKQACSDEGIARIIDKVVPNSSFARTAIARNVKDLPFLIEEHEHAVRKLEKILAKYLRNPGQLPPARPTCSPTKRDRAFATYPAGQKLDAIEYYTQRIRSLEIEIKEVRKSVDKRSSMPFGFASYSDISETHEIAYACRKKRPMGATIKLAPRPVDIIWKNMPLSNSTRNRRRWVNSIWILLLTLLWIVPNAMIAVFLVNLSNLGKVWPAFQRSLMSSTTFWGIVQGIASPALMSGVYLSLPIIFRRLSIKAGDKTKTGRERHVMAKLYAFFVFNNLVVFSFFSIFWAFVAGVVQNTQHGTDAWDAIVKQNFAQAVFQAFCHNSPFWVTYLLQRQLGAAIDLAQIWPLVQAFVLKKFFSPTPRELIELTAPPPFDYASYYCYFLYYSTVTLCFAGIQPIVLLATAIYFCIDSYLKKYLILYRYVTKIESGGLFWRTIFNRFIFATILSNCVVMLTCWVQGEKEPRIQFYAVLPLPVLMLLFKFFCNMKFDDRIRYQSANRTDHHTEEMMQKQAQLRNDKLASRFGHPALYKALITPMVHQKAQNMLPSVYSGRLTDGRDADFGVGGDLMSVSGYSDMYALDAMQGGRPGKSANSVPGFEYVSESHMDFEYYKNRAEFTDEHGGFDMYGRGIDRPGTPGSLDNASDLSRPGTPLSGQSSGVLGGKRPPAADTAYHSYKSGAYSIDETIGRTRSPLYAQDNGSSSGLVMNAAGPAIVPPIPSHRDVSAERGRMMPAGGADPRRPSPNPAQMRAAGNNSPRGYTGVPQNEDMEYQEMDPTQYNYFRGSARTQRNPGQGW</sequence>
<keyword evidence="13" id="KW-1185">Reference proteome</keyword>
<keyword evidence="5 8" id="KW-1133">Transmembrane helix</keyword>
<organism evidence="12 13">
    <name type="scientific">Escovopsis weberi</name>
    <dbReference type="NCBI Taxonomy" id="150374"/>
    <lineage>
        <taxon>Eukaryota</taxon>
        <taxon>Fungi</taxon>
        <taxon>Dikarya</taxon>
        <taxon>Ascomycota</taxon>
        <taxon>Pezizomycotina</taxon>
        <taxon>Sordariomycetes</taxon>
        <taxon>Hypocreomycetidae</taxon>
        <taxon>Hypocreales</taxon>
        <taxon>Hypocreaceae</taxon>
        <taxon>Escovopsis</taxon>
    </lineage>
</organism>
<evidence type="ECO:0000313" key="13">
    <source>
        <dbReference type="Proteomes" id="UP000053831"/>
    </source>
</evidence>
<dbReference type="Pfam" id="PF14703">
    <property type="entry name" value="PHM7_cyt"/>
    <property type="match status" value="1"/>
</dbReference>
<reference evidence="12 13" key="1">
    <citation type="submission" date="2015-07" db="EMBL/GenBank/DDBJ databases">
        <title>The genome of the fungus Escovopsis weberi, a specialized disease agent of ant agriculture.</title>
        <authorList>
            <person name="de Man T.J."/>
            <person name="Stajich J.E."/>
            <person name="Kubicek C.P."/>
            <person name="Chenthamara K."/>
            <person name="Atanasova L."/>
            <person name="Druzhinina I.S."/>
            <person name="Birnbaum S."/>
            <person name="Barribeau S.M."/>
            <person name="Teiling C."/>
            <person name="Suen G."/>
            <person name="Currie C."/>
            <person name="Gerardo N.M."/>
        </authorList>
    </citation>
    <scope>NUCLEOTIDE SEQUENCE [LARGE SCALE GENOMIC DNA]</scope>
</reference>
<feature type="transmembrane region" description="Helical" evidence="8">
    <location>
        <begin position="667"/>
        <end position="686"/>
    </location>
</feature>
<evidence type="ECO:0000256" key="4">
    <source>
        <dbReference type="ARBA" id="ARBA00022692"/>
    </source>
</evidence>
<evidence type="ECO:0000256" key="5">
    <source>
        <dbReference type="ARBA" id="ARBA00022989"/>
    </source>
</evidence>
<evidence type="ECO:0000256" key="1">
    <source>
        <dbReference type="ARBA" id="ARBA00004141"/>
    </source>
</evidence>
<accession>A0A0M8N7W2</accession>
<evidence type="ECO:0000313" key="12">
    <source>
        <dbReference type="EMBL" id="KOS21820.1"/>
    </source>
</evidence>
<feature type="transmembrane region" description="Helical" evidence="8">
    <location>
        <begin position="123"/>
        <end position="141"/>
    </location>
</feature>
<feature type="transmembrane region" description="Helical" evidence="8">
    <location>
        <begin position="692"/>
        <end position="711"/>
    </location>
</feature>
<feature type="region of interest" description="Disordered" evidence="7">
    <location>
        <begin position="856"/>
        <end position="891"/>
    </location>
</feature>